<name>A0A3Q7MEA4_CALUR</name>
<dbReference type="Proteomes" id="UP000286641">
    <property type="component" value="Unplaced"/>
</dbReference>
<evidence type="ECO:0000259" key="1">
    <source>
        <dbReference type="PROSITE" id="PS50805"/>
    </source>
</evidence>
<dbReference type="PROSITE" id="PS50805">
    <property type="entry name" value="KRAB"/>
    <property type="match status" value="1"/>
</dbReference>
<evidence type="ECO:0000313" key="4">
    <source>
        <dbReference type="RefSeq" id="XP_025705164.1"/>
    </source>
</evidence>
<dbReference type="RefSeq" id="XP_025705164.1">
    <property type="nucleotide sequence ID" value="XM_025849379.1"/>
</dbReference>
<dbReference type="CDD" id="cd07765">
    <property type="entry name" value="KRAB_A-box"/>
    <property type="match status" value="1"/>
</dbReference>
<dbReference type="Gene3D" id="6.10.140.140">
    <property type="match status" value="1"/>
</dbReference>
<dbReference type="InterPro" id="IPR036051">
    <property type="entry name" value="KRAB_dom_sf"/>
</dbReference>
<proteinExistence type="predicted"/>
<gene>
    <name evidence="4" type="primary">LOC112806877</name>
    <name evidence="3" type="synonym">LOC112806533</name>
</gene>
<dbReference type="GO" id="GO:0006355">
    <property type="term" value="P:regulation of DNA-templated transcription"/>
    <property type="evidence" value="ECO:0007669"/>
    <property type="project" value="InterPro"/>
</dbReference>
<dbReference type="GeneID" id="112806877"/>
<evidence type="ECO:0000313" key="2">
    <source>
        <dbReference type="Proteomes" id="UP000286641"/>
    </source>
</evidence>
<dbReference type="PANTHER" id="PTHR23232:SF142">
    <property type="entry name" value="GASTRULA ZINC FINGER PROTEIN XLCGF57.1-LIKE-RELATED"/>
    <property type="match status" value="1"/>
</dbReference>
<sequence>MAAPPSGRAQISVTFDDVAVTFTQEEWGQLDPAQRTLYQEVMLENCGLLVSLGCPVPRPELIYQLEHGQELWTWKRHLSQSAYPGRSQDVGRWETLQARDQEETTGPGSLGKLLVLASLGVWKARSPLTRSQHAWQGTQNVAHSFHLPSFSEWSCHPSRLETGYGLRESSHRRLPQSPHPAMPQSCALHILYIS</sequence>
<dbReference type="InterPro" id="IPR050169">
    <property type="entry name" value="Krueppel_C2H2_ZnF"/>
</dbReference>
<reference evidence="4" key="2">
    <citation type="submission" date="2025-04" db="UniProtKB">
        <authorList>
            <consortium name="RefSeq"/>
        </authorList>
    </citation>
    <scope>IDENTIFICATION</scope>
    <source>
        <tissue evidence="4">Blood</tissue>
    </source>
</reference>
<evidence type="ECO:0000313" key="3">
    <source>
        <dbReference type="RefSeq" id="XP_025704606.1"/>
    </source>
</evidence>
<dbReference type="PANTHER" id="PTHR23232">
    <property type="entry name" value="KRAB DOMAIN C2H2 ZINC FINGER"/>
    <property type="match status" value="1"/>
</dbReference>
<protein>
    <submittedName>
        <fullName evidence="3 4">Zinc finger protein 264-like isoform X1</fullName>
    </submittedName>
</protein>
<feature type="domain" description="KRAB" evidence="1">
    <location>
        <begin position="13"/>
        <end position="84"/>
    </location>
</feature>
<accession>A0A3Q7MEA4</accession>
<dbReference type="SMART" id="SM00349">
    <property type="entry name" value="KRAB"/>
    <property type="match status" value="1"/>
</dbReference>
<dbReference type="RefSeq" id="XP_025704606.1">
    <property type="nucleotide sequence ID" value="XM_025848821.1"/>
</dbReference>
<dbReference type="InterPro" id="IPR001909">
    <property type="entry name" value="KRAB"/>
</dbReference>
<dbReference type="SUPFAM" id="SSF109640">
    <property type="entry name" value="KRAB domain (Kruppel-associated box)"/>
    <property type="match status" value="1"/>
</dbReference>
<dbReference type="AlphaFoldDB" id="A0A3Q7MEA4"/>
<organism evidence="2 4">
    <name type="scientific">Callorhinus ursinus</name>
    <name type="common">Northern fur seal</name>
    <dbReference type="NCBI Taxonomy" id="34884"/>
    <lineage>
        <taxon>Eukaryota</taxon>
        <taxon>Metazoa</taxon>
        <taxon>Chordata</taxon>
        <taxon>Craniata</taxon>
        <taxon>Vertebrata</taxon>
        <taxon>Euteleostomi</taxon>
        <taxon>Mammalia</taxon>
        <taxon>Eutheria</taxon>
        <taxon>Laurasiatheria</taxon>
        <taxon>Carnivora</taxon>
        <taxon>Caniformia</taxon>
        <taxon>Pinnipedia</taxon>
        <taxon>Otariidae</taxon>
        <taxon>Callorhinus</taxon>
    </lineage>
</organism>
<keyword evidence="2" id="KW-1185">Reference proteome</keyword>
<dbReference type="Pfam" id="PF01352">
    <property type="entry name" value="KRAB"/>
    <property type="match status" value="1"/>
</dbReference>
<reference key="1">
    <citation type="submission" date="2019-01" db="UniProtKB">
        <authorList>
            <consortium name="RefSeq"/>
        </authorList>
    </citation>
    <scope>IDENTIFICATION</scope>
    <source>
        <tissue evidence="3">Blood</tissue>
    </source>
</reference>